<dbReference type="PANTHER" id="PTHR30576:SF0">
    <property type="entry name" value="UNDECAPRENYL-PHOSPHATE N-ACETYLGALACTOSAMINYL 1-PHOSPHATE TRANSFERASE-RELATED"/>
    <property type="match status" value="1"/>
</dbReference>
<keyword evidence="6 7" id="KW-0472">Membrane</keyword>
<protein>
    <submittedName>
        <fullName evidence="9">Undecaprenyl-phosphate glucose phosphotransferase</fullName>
        <ecNumber evidence="9">2.7.8.6</ecNumber>
    </submittedName>
</protein>
<evidence type="ECO:0000256" key="1">
    <source>
        <dbReference type="ARBA" id="ARBA00004141"/>
    </source>
</evidence>
<dbReference type="NCBIfam" id="TIGR03025">
    <property type="entry name" value="EPS_sugtrans"/>
    <property type="match status" value="1"/>
</dbReference>
<feature type="domain" description="Bacterial sugar transferase" evidence="8">
    <location>
        <begin position="274"/>
        <end position="458"/>
    </location>
</feature>
<reference evidence="9 10" key="1">
    <citation type="journal article" date="2011" name="J. Bacteriol.">
        <title>Complete genome sequence of the plant growth-promoting endophyte Burkholderia phytofirmans strain PsJN.</title>
        <authorList>
            <person name="Weilharter A."/>
            <person name="Mitter B."/>
            <person name="Shin M.V."/>
            <person name="Chain P.S."/>
            <person name="Nowak J."/>
            <person name="Sessitsch A."/>
        </authorList>
    </citation>
    <scope>NUCLEOTIDE SEQUENCE [LARGE SCALE GENOMIC DNA]</scope>
    <source>
        <strain evidence="10">DSM 17436 / LMG 22146 / PsJN</strain>
    </source>
</reference>
<dbReference type="KEGG" id="bpy:Bphyt_1955"/>
<dbReference type="EMBL" id="CP001052">
    <property type="protein sequence ID" value="ACD16363.1"/>
    <property type="molecule type" value="Genomic_DNA"/>
</dbReference>
<evidence type="ECO:0000313" key="10">
    <source>
        <dbReference type="Proteomes" id="UP000001739"/>
    </source>
</evidence>
<feature type="transmembrane region" description="Helical" evidence="7">
    <location>
        <begin position="68"/>
        <end position="90"/>
    </location>
</feature>
<comment type="similarity">
    <text evidence="2">Belongs to the bacterial sugar transferase family.</text>
</comment>
<dbReference type="eggNOG" id="COG1086">
    <property type="taxonomic scope" value="Bacteria"/>
</dbReference>
<dbReference type="RefSeq" id="WP_012432963.1">
    <property type="nucleotide sequence ID" value="NC_010681.1"/>
</dbReference>
<evidence type="ECO:0000256" key="3">
    <source>
        <dbReference type="ARBA" id="ARBA00022679"/>
    </source>
</evidence>
<proteinExistence type="inferred from homology"/>
<dbReference type="STRING" id="398527.Bphyt_1955"/>
<sequence precursor="true">MLSVLSRIIDIAMVALGAAIAAAVHSGKVVWLDDMQSVSLAFDCLLVVVFFPALGIYQSWRGKPLYDLLCRVAGGWLLVEVTGVLISFSLHRSDSLSRLWLVYWAVATIVLLIVTKVIVYSILRGLRREGFNQRAVAIVGGAPYGRFLIQQMRSRPDAGFSPVVVFDEDSTINHYEDPDAGEVIEGVPVERDYQRMLQLVRQRAIRELWLALPISKEKAIHRFVMDLRNDFVNIRFIPDVRSLTLFNQPMVDLLGVPAINLAASPITDLRVLPKRVFDRLFALAALTALAPVMLVIAAAVKINSPGPVFFRQKRKGIDGHQFEIYKFRSMKMHKEEHGKITQATRRDPRITAVGAFLRRTSLDELPQFINVLRGEMSVVGPRPHALEHDDIYKDLVKGYMHRYRIKPGITGWAQINGYRGETDRIEKMMGRVKLDLYYMQHWTFWLDIKIVVLTLWKGFVGSNAY</sequence>
<feature type="transmembrane region" description="Helical" evidence="7">
    <location>
        <begin position="36"/>
        <end position="56"/>
    </location>
</feature>
<dbReference type="Pfam" id="PF13727">
    <property type="entry name" value="CoA_binding_3"/>
    <property type="match status" value="1"/>
</dbReference>
<dbReference type="Gene3D" id="3.40.50.720">
    <property type="entry name" value="NAD(P)-binding Rossmann-like Domain"/>
    <property type="match status" value="1"/>
</dbReference>
<keyword evidence="3 9" id="KW-0808">Transferase</keyword>
<evidence type="ECO:0000256" key="5">
    <source>
        <dbReference type="ARBA" id="ARBA00022989"/>
    </source>
</evidence>
<accession>B2T452</accession>
<dbReference type="HOGENOM" id="CLU_024920_0_1_4"/>
<comment type="subcellular location">
    <subcellularLocation>
        <location evidence="1">Membrane</location>
        <topology evidence="1">Multi-pass membrane protein</topology>
    </subcellularLocation>
</comment>
<feature type="transmembrane region" description="Helical" evidence="7">
    <location>
        <begin position="280"/>
        <end position="300"/>
    </location>
</feature>
<dbReference type="InterPro" id="IPR003362">
    <property type="entry name" value="Bact_transf"/>
</dbReference>
<evidence type="ECO:0000256" key="6">
    <source>
        <dbReference type="ARBA" id="ARBA00023136"/>
    </source>
</evidence>
<dbReference type="eggNOG" id="COG2148">
    <property type="taxonomic scope" value="Bacteria"/>
</dbReference>
<dbReference type="GO" id="GO:0016020">
    <property type="term" value="C:membrane"/>
    <property type="evidence" value="ECO:0007669"/>
    <property type="project" value="UniProtKB-SubCell"/>
</dbReference>
<evidence type="ECO:0000256" key="4">
    <source>
        <dbReference type="ARBA" id="ARBA00022692"/>
    </source>
</evidence>
<keyword evidence="4 7" id="KW-0812">Transmembrane</keyword>
<dbReference type="PANTHER" id="PTHR30576">
    <property type="entry name" value="COLANIC BIOSYNTHESIS UDP-GLUCOSE LIPID CARRIER TRANSFERASE"/>
    <property type="match status" value="1"/>
</dbReference>
<dbReference type="InterPro" id="IPR017473">
    <property type="entry name" value="Undecaprenyl-P_gluc_Ptfrase"/>
</dbReference>
<evidence type="ECO:0000256" key="2">
    <source>
        <dbReference type="ARBA" id="ARBA00006464"/>
    </source>
</evidence>
<organism evidence="9 10">
    <name type="scientific">Paraburkholderia phytofirmans (strain DSM 17436 / LMG 22146 / PsJN)</name>
    <name type="common">Burkholderia phytofirmans</name>
    <dbReference type="NCBI Taxonomy" id="398527"/>
    <lineage>
        <taxon>Bacteria</taxon>
        <taxon>Pseudomonadati</taxon>
        <taxon>Pseudomonadota</taxon>
        <taxon>Betaproteobacteria</taxon>
        <taxon>Burkholderiales</taxon>
        <taxon>Burkholderiaceae</taxon>
        <taxon>Paraburkholderia</taxon>
    </lineage>
</organism>
<gene>
    <name evidence="9" type="ordered locus">Bphyt_1955</name>
</gene>
<dbReference type="OrthoDB" id="9808602at2"/>
<dbReference type="Pfam" id="PF02397">
    <property type="entry name" value="Bac_transf"/>
    <property type="match status" value="1"/>
</dbReference>
<keyword evidence="5 7" id="KW-1133">Transmembrane helix</keyword>
<evidence type="ECO:0000313" key="9">
    <source>
        <dbReference type="EMBL" id="ACD16363.1"/>
    </source>
</evidence>
<dbReference type="EC" id="2.7.8.6" evidence="9"/>
<evidence type="ECO:0000259" key="8">
    <source>
        <dbReference type="Pfam" id="PF02397"/>
    </source>
</evidence>
<evidence type="ECO:0000256" key="7">
    <source>
        <dbReference type="SAM" id="Phobius"/>
    </source>
</evidence>
<dbReference type="GO" id="GO:0047360">
    <property type="term" value="F:undecaprenyl-phosphate galactose phosphotransferase activity"/>
    <property type="evidence" value="ECO:0007669"/>
    <property type="project" value="UniProtKB-EC"/>
</dbReference>
<name>B2T452_PARPJ</name>
<feature type="transmembrane region" description="Helical" evidence="7">
    <location>
        <begin position="102"/>
        <end position="123"/>
    </location>
</feature>
<dbReference type="AlphaFoldDB" id="B2T452"/>
<dbReference type="InterPro" id="IPR017475">
    <property type="entry name" value="EPS_sugar_tfrase"/>
</dbReference>
<dbReference type="Proteomes" id="UP000001739">
    <property type="component" value="Chromosome 1"/>
</dbReference>
<dbReference type="NCBIfam" id="TIGR03023">
    <property type="entry name" value="WcaJ_sugtrans"/>
    <property type="match status" value="1"/>
</dbReference>